<dbReference type="AlphaFoldDB" id="A0ABC8U7B2"/>
<evidence type="ECO:0000313" key="11">
    <source>
        <dbReference type="Proteomes" id="UP001642360"/>
    </source>
</evidence>
<dbReference type="CDD" id="cd00018">
    <property type="entry name" value="AP2"/>
    <property type="match status" value="1"/>
</dbReference>
<dbReference type="SMART" id="SM00380">
    <property type="entry name" value="AP2"/>
    <property type="match status" value="1"/>
</dbReference>
<evidence type="ECO:0000256" key="7">
    <source>
        <dbReference type="ARBA" id="ARBA00023242"/>
    </source>
</evidence>
<evidence type="ECO:0000256" key="5">
    <source>
        <dbReference type="ARBA" id="ARBA00023125"/>
    </source>
</evidence>
<evidence type="ECO:0000256" key="6">
    <source>
        <dbReference type="ARBA" id="ARBA00023163"/>
    </source>
</evidence>
<keyword evidence="4" id="KW-0805">Transcription regulation</keyword>
<dbReference type="EMBL" id="CAUOFW020006725">
    <property type="protein sequence ID" value="CAK9175983.1"/>
    <property type="molecule type" value="Genomic_DNA"/>
</dbReference>
<dbReference type="Gene3D" id="3.30.730.10">
    <property type="entry name" value="AP2/ERF domain"/>
    <property type="match status" value="1"/>
</dbReference>
<comment type="caution">
    <text evidence="10">The sequence shown here is derived from an EMBL/GenBank/DDBJ whole genome shotgun (WGS) entry which is preliminary data.</text>
</comment>
<evidence type="ECO:0000256" key="4">
    <source>
        <dbReference type="ARBA" id="ARBA00023015"/>
    </source>
</evidence>
<dbReference type="FunFam" id="3.30.730.10:FF:000001">
    <property type="entry name" value="Ethylene-responsive transcription factor 2"/>
    <property type="match status" value="1"/>
</dbReference>
<dbReference type="GO" id="GO:0005634">
    <property type="term" value="C:nucleus"/>
    <property type="evidence" value="ECO:0007669"/>
    <property type="project" value="UniProtKB-SubCell"/>
</dbReference>
<dbReference type="InterPro" id="IPR036955">
    <property type="entry name" value="AP2/ERF_dom_sf"/>
</dbReference>
<evidence type="ECO:0000256" key="1">
    <source>
        <dbReference type="ARBA" id="ARBA00004123"/>
    </source>
</evidence>
<dbReference type="PRINTS" id="PR00367">
    <property type="entry name" value="ETHRSPELEMNT"/>
</dbReference>
<feature type="domain" description="AP2/ERF" evidence="9">
    <location>
        <begin position="53"/>
        <end position="110"/>
    </location>
</feature>
<dbReference type="SUPFAM" id="SSF54171">
    <property type="entry name" value="DNA-binding domain"/>
    <property type="match status" value="1"/>
</dbReference>
<keyword evidence="2" id="KW-0936">Ethylene signaling pathway</keyword>
<keyword evidence="3" id="KW-0611">Plant defense</keyword>
<dbReference type="PANTHER" id="PTHR31677:SF245">
    <property type="entry name" value="ETHYLENE-RESPONSIVE TRANSCRIPTION FACTOR ESR1"/>
    <property type="match status" value="1"/>
</dbReference>
<keyword evidence="11" id="KW-1185">Reference proteome</keyword>
<accession>A0ABC8U7B2</accession>
<dbReference type="PROSITE" id="PS51032">
    <property type="entry name" value="AP2_ERF"/>
    <property type="match status" value="1"/>
</dbReference>
<name>A0ABC8U7B2_9AQUA</name>
<evidence type="ECO:0000259" key="9">
    <source>
        <dbReference type="PROSITE" id="PS51032"/>
    </source>
</evidence>
<evidence type="ECO:0000256" key="3">
    <source>
        <dbReference type="ARBA" id="ARBA00022821"/>
    </source>
</evidence>
<proteinExistence type="predicted"/>
<keyword evidence="7" id="KW-0539">Nucleus</keyword>
<sequence length="412" mass="45101">MEEALRRLNGLPEADPHQPISAVPKRCITAATTTNKRSLKDGGGGGGASGTMRYRGVRRRPWGRYAAEIRDPQSKERRWLGTFDTAEEAACAYDCAARAMRGVKARTNFVYPTSPTHPSTDTLIPPFSYNRSSQPSMRDIPNRQFVPASNFSYFSNPNAGDFSSSSRQSQINPSLNRLLFGDFINSSSNSSASLPQSMPSYEHNPYINTFGSISTSPSAFSSSSWVNQFCHSTTIEPSNSSANMTDSFTGSSASLSNYADHQTCSHGVLTTTTTPDQADFMEFFPSEPSGSGLLQEIIHGFFPKPKEIKSESLPTSSCTQESFVRPVSDGPVKEMLNDIRKGIDNDHFGLYSDYQRVSQQFGSFNGGFEKQAMPSCNEIPTGNLQVSPDTMWGDIFQHPEVLGTFGAKLQNA</sequence>
<dbReference type="GO" id="GO:0003677">
    <property type="term" value="F:DNA binding"/>
    <property type="evidence" value="ECO:0007669"/>
    <property type="project" value="UniProtKB-KW"/>
</dbReference>
<reference evidence="10 11" key="1">
    <citation type="submission" date="2024-02" db="EMBL/GenBank/DDBJ databases">
        <authorList>
            <person name="Vignale AGUSTIN F."/>
            <person name="Sosa J E."/>
            <person name="Modenutti C."/>
        </authorList>
    </citation>
    <scope>NUCLEOTIDE SEQUENCE [LARGE SCALE GENOMIC DNA]</scope>
</reference>
<dbReference type="InterPro" id="IPR016177">
    <property type="entry name" value="DNA-bd_dom_sf"/>
</dbReference>
<gene>
    <name evidence="10" type="ORF">ILEXP_LOCUS45817</name>
</gene>
<dbReference type="Proteomes" id="UP001642360">
    <property type="component" value="Unassembled WGS sequence"/>
</dbReference>
<organism evidence="10 11">
    <name type="scientific">Ilex paraguariensis</name>
    <name type="common">yerba mate</name>
    <dbReference type="NCBI Taxonomy" id="185542"/>
    <lineage>
        <taxon>Eukaryota</taxon>
        <taxon>Viridiplantae</taxon>
        <taxon>Streptophyta</taxon>
        <taxon>Embryophyta</taxon>
        <taxon>Tracheophyta</taxon>
        <taxon>Spermatophyta</taxon>
        <taxon>Magnoliopsida</taxon>
        <taxon>eudicotyledons</taxon>
        <taxon>Gunneridae</taxon>
        <taxon>Pentapetalae</taxon>
        <taxon>asterids</taxon>
        <taxon>campanulids</taxon>
        <taxon>Aquifoliales</taxon>
        <taxon>Aquifoliaceae</taxon>
        <taxon>Ilex</taxon>
    </lineage>
</organism>
<dbReference type="GO" id="GO:0006952">
    <property type="term" value="P:defense response"/>
    <property type="evidence" value="ECO:0007669"/>
    <property type="project" value="UniProtKB-KW"/>
</dbReference>
<protein>
    <recommendedName>
        <fullName evidence="9">AP2/ERF domain-containing protein</fullName>
    </recommendedName>
</protein>
<feature type="region of interest" description="Disordered" evidence="8">
    <location>
        <begin position="1"/>
        <end position="53"/>
    </location>
</feature>
<dbReference type="InterPro" id="IPR001471">
    <property type="entry name" value="AP2/ERF_dom"/>
</dbReference>
<dbReference type="GO" id="GO:0009873">
    <property type="term" value="P:ethylene-activated signaling pathway"/>
    <property type="evidence" value="ECO:0007669"/>
    <property type="project" value="UniProtKB-KW"/>
</dbReference>
<evidence type="ECO:0000313" key="10">
    <source>
        <dbReference type="EMBL" id="CAK9175983.1"/>
    </source>
</evidence>
<dbReference type="PANTHER" id="PTHR31677">
    <property type="entry name" value="AP2 DOMAIN CLASS TRANSCRIPTION FACTOR"/>
    <property type="match status" value="1"/>
</dbReference>
<comment type="subcellular location">
    <subcellularLocation>
        <location evidence="1">Nucleus</location>
    </subcellularLocation>
</comment>
<keyword evidence="5" id="KW-0238">DNA-binding</keyword>
<evidence type="ECO:0000256" key="2">
    <source>
        <dbReference type="ARBA" id="ARBA00022745"/>
    </source>
</evidence>
<dbReference type="Pfam" id="PF00847">
    <property type="entry name" value="AP2"/>
    <property type="match status" value="1"/>
</dbReference>
<keyword evidence="6" id="KW-0804">Transcription</keyword>
<evidence type="ECO:0000256" key="8">
    <source>
        <dbReference type="SAM" id="MobiDB-lite"/>
    </source>
</evidence>